<proteinExistence type="predicted"/>
<dbReference type="AlphaFoldDB" id="A0ABD1V9P9"/>
<name>A0ABD1V9P9_9LAMI</name>
<gene>
    <name evidence="1" type="ORF">Adt_07410</name>
</gene>
<comment type="caution">
    <text evidence="1">The sequence shown here is derived from an EMBL/GenBank/DDBJ whole genome shotgun (WGS) entry which is preliminary data.</text>
</comment>
<reference evidence="2" key="1">
    <citation type="submission" date="2024-07" db="EMBL/GenBank/DDBJ databases">
        <title>Two chromosome-level genome assemblies of Korean endemic species Abeliophyllum distichum and Forsythia ovata (Oleaceae).</title>
        <authorList>
            <person name="Jang H."/>
        </authorList>
    </citation>
    <scope>NUCLEOTIDE SEQUENCE [LARGE SCALE GENOMIC DNA]</scope>
</reference>
<accession>A0ABD1V9P9</accession>
<keyword evidence="2" id="KW-1185">Reference proteome</keyword>
<dbReference type="Proteomes" id="UP001604336">
    <property type="component" value="Unassembled WGS sequence"/>
</dbReference>
<sequence length="316" mass="36368">MSSEKTDEDWDFNWMGTPECHVVITELDEETEVQYDKCDIRSTVEQDVNIATEVETAGVEPEVDETNVTTGVQDGHASPRQYHENIDFNWDEPIFNESDEGDHNADEPLVDQSDHIDFTWEEPVLGMVGEEQPTEHLVHEATEQPDQQATDHIDCNWDEPIVENVHSDYCLSDELESLNSDEDADEPRRRVREPIFNAKTDMSDPRFTLGMIFKTVQVLRAALVEYSIKNGRSLHYVKNDYRPGRVHVGNGRYLGLPCEHAVASIAEKRDEIIEYVDAFYKKEHFINAYSSVINPMNSPDMWESRGQRPLEPPMCY</sequence>
<dbReference type="EMBL" id="JBFOLK010000002">
    <property type="protein sequence ID" value="KAL2534059.1"/>
    <property type="molecule type" value="Genomic_DNA"/>
</dbReference>
<protein>
    <submittedName>
        <fullName evidence="1">DBD Tnp Mut domain-containing protein</fullName>
    </submittedName>
</protein>
<organism evidence="1 2">
    <name type="scientific">Abeliophyllum distichum</name>
    <dbReference type="NCBI Taxonomy" id="126358"/>
    <lineage>
        <taxon>Eukaryota</taxon>
        <taxon>Viridiplantae</taxon>
        <taxon>Streptophyta</taxon>
        <taxon>Embryophyta</taxon>
        <taxon>Tracheophyta</taxon>
        <taxon>Spermatophyta</taxon>
        <taxon>Magnoliopsida</taxon>
        <taxon>eudicotyledons</taxon>
        <taxon>Gunneridae</taxon>
        <taxon>Pentapetalae</taxon>
        <taxon>asterids</taxon>
        <taxon>lamiids</taxon>
        <taxon>Lamiales</taxon>
        <taxon>Oleaceae</taxon>
        <taxon>Forsythieae</taxon>
        <taxon>Abeliophyllum</taxon>
    </lineage>
</organism>
<evidence type="ECO:0000313" key="2">
    <source>
        <dbReference type="Proteomes" id="UP001604336"/>
    </source>
</evidence>
<evidence type="ECO:0000313" key="1">
    <source>
        <dbReference type="EMBL" id="KAL2534059.1"/>
    </source>
</evidence>